<gene>
    <name evidence="2" type="ORF">HYH02_010777</name>
</gene>
<feature type="region of interest" description="Disordered" evidence="1">
    <location>
        <begin position="67"/>
        <end position="106"/>
    </location>
</feature>
<feature type="region of interest" description="Disordered" evidence="1">
    <location>
        <begin position="143"/>
        <end position="174"/>
    </location>
</feature>
<feature type="compositionally biased region" description="Basic and acidic residues" evidence="1">
    <location>
        <begin position="401"/>
        <end position="419"/>
    </location>
</feature>
<accession>A0A835W7Y4</accession>
<feature type="region of interest" description="Disordered" evidence="1">
    <location>
        <begin position="361"/>
        <end position="380"/>
    </location>
</feature>
<dbReference type="OrthoDB" id="543603at2759"/>
<dbReference type="EMBL" id="JAEHOD010000042">
    <property type="protein sequence ID" value="KAG2438986.1"/>
    <property type="molecule type" value="Genomic_DNA"/>
</dbReference>
<protein>
    <submittedName>
        <fullName evidence="2">Uncharacterized protein</fullName>
    </submittedName>
</protein>
<feature type="compositionally biased region" description="Polar residues" evidence="1">
    <location>
        <begin position="438"/>
        <end position="451"/>
    </location>
</feature>
<feature type="compositionally biased region" description="Low complexity" evidence="1">
    <location>
        <begin position="87"/>
        <end position="99"/>
    </location>
</feature>
<feature type="region of interest" description="Disordered" evidence="1">
    <location>
        <begin position="387"/>
        <end position="457"/>
    </location>
</feature>
<dbReference type="Proteomes" id="UP000613740">
    <property type="component" value="Unassembled WGS sequence"/>
</dbReference>
<sequence>MQLLQATSPALLCTSACARTALRAALLRLPSGPSSTAAAAAAAVSPAGPSSSTSTLAGTCRNASSAPYSSGAQGGGNGVREHPSLPVPRGSASVAAAGRSNHSSSSPLLTAKSYSCVGGLVWGPDDCAPRCVALLRTSAAAGGVETSGGDINNAQPAGTREAPTAAGVDPHYQDSSSEDAAAAILRRLDEAARGGDPTAVLQVVERQGQEFNEAALVAALRAVAHTAGKAGEYAEAVAGMLQEGGEGGDDQQASQRSSEAAAGGGQATAAERLASNATYQSLLSMVVAGSERLSAAQAVEVAASLGRLHLEDQMVLDSLGRNLVSRLHELSGSQLADLVEAYAHSNATPGKVLADAVHQRLQGGGSSGAGDGSQQRMEVDESRVAVGRATADGVQLGTPERGGEAVEGRGEVQGEDAARVRRGLARLGYGAPADAADNSGTKQRQGQSDRSQGLDYA</sequence>
<name>A0A835W7Y4_9CHLO</name>
<dbReference type="AlphaFoldDB" id="A0A835W7Y4"/>
<evidence type="ECO:0000256" key="1">
    <source>
        <dbReference type="SAM" id="MobiDB-lite"/>
    </source>
</evidence>
<evidence type="ECO:0000313" key="3">
    <source>
        <dbReference type="Proteomes" id="UP000613740"/>
    </source>
</evidence>
<organism evidence="2 3">
    <name type="scientific">Chlamydomonas schloesseri</name>
    <dbReference type="NCBI Taxonomy" id="2026947"/>
    <lineage>
        <taxon>Eukaryota</taxon>
        <taxon>Viridiplantae</taxon>
        <taxon>Chlorophyta</taxon>
        <taxon>core chlorophytes</taxon>
        <taxon>Chlorophyceae</taxon>
        <taxon>CS clade</taxon>
        <taxon>Chlamydomonadales</taxon>
        <taxon>Chlamydomonadaceae</taxon>
        <taxon>Chlamydomonas</taxon>
    </lineage>
</organism>
<feature type="compositionally biased region" description="Low complexity" evidence="1">
    <location>
        <begin position="250"/>
        <end position="267"/>
    </location>
</feature>
<keyword evidence="3" id="KW-1185">Reference proteome</keyword>
<feature type="region of interest" description="Disordered" evidence="1">
    <location>
        <begin position="242"/>
        <end position="267"/>
    </location>
</feature>
<feature type="compositionally biased region" description="Gly residues" evidence="1">
    <location>
        <begin position="362"/>
        <end position="371"/>
    </location>
</feature>
<comment type="caution">
    <text evidence="2">The sequence shown here is derived from an EMBL/GenBank/DDBJ whole genome shotgun (WGS) entry which is preliminary data.</text>
</comment>
<reference evidence="2" key="1">
    <citation type="journal article" date="2020" name="bioRxiv">
        <title>Comparative genomics of Chlamydomonas.</title>
        <authorList>
            <person name="Craig R.J."/>
            <person name="Hasan A.R."/>
            <person name="Ness R.W."/>
            <person name="Keightley P.D."/>
        </authorList>
    </citation>
    <scope>NUCLEOTIDE SEQUENCE</scope>
    <source>
        <strain evidence="2">CCAP 11/173</strain>
    </source>
</reference>
<proteinExistence type="predicted"/>
<evidence type="ECO:0000313" key="2">
    <source>
        <dbReference type="EMBL" id="KAG2438986.1"/>
    </source>
</evidence>